<organism evidence="3 4">
    <name type="scientific">Heyndrickxia acidicola</name>
    <dbReference type="NCBI Taxonomy" id="209389"/>
    <lineage>
        <taxon>Bacteria</taxon>
        <taxon>Bacillati</taxon>
        <taxon>Bacillota</taxon>
        <taxon>Bacilli</taxon>
        <taxon>Bacillales</taxon>
        <taxon>Bacillaceae</taxon>
        <taxon>Heyndrickxia</taxon>
    </lineage>
</organism>
<accession>A0ABU6MCE0</accession>
<feature type="compositionally biased region" description="Basic and acidic residues" evidence="2">
    <location>
        <begin position="349"/>
        <end position="367"/>
    </location>
</feature>
<name>A0ABU6MCE0_9BACI</name>
<dbReference type="Proteomes" id="UP001341444">
    <property type="component" value="Unassembled WGS sequence"/>
</dbReference>
<feature type="coiled-coil region" evidence="1">
    <location>
        <begin position="223"/>
        <end position="250"/>
    </location>
</feature>
<evidence type="ECO:0000313" key="4">
    <source>
        <dbReference type="Proteomes" id="UP001341444"/>
    </source>
</evidence>
<feature type="region of interest" description="Disordered" evidence="2">
    <location>
        <begin position="335"/>
        <end position="367"/>
    </location>
</feature>
<sequence length="367" mass="41071">MKLKRYDTTFINDYDETPEGYLTVTVPITRPGVFPYQRQDGSIQMEAKLPEDIFSDLTIQSAKSKPVTDDHPNEPVTLQNYNLYSKGLSHTDARVEDLKLYVSLTVTDAGLIQKIQDGKREISIGFLSDIVAESGTYQGQSYEYVQRNIEINHIAIVDQGRAGPEVSIRGDSDAWQIKNEGGKENMATYKIDGKEYEMDSAVKSFLEAQAAKIDAAETKVKDHDALQGRYDALDTKFKNLETELEEAKKNTLSEDELEEKVSERIELVSTAKPLLGDSFDFKGKSDRDIKEAVIVAVKPEFKGDGRSEEYINAFYEATVDNVNTRGFSSDGLNNLKNVGGKSKGSATDIEEKKNKRMNMKENAQKQA</sequence>
<comment type="caution">
    <text evidence="3">The sequence shown here is derived from an EMBL/GenBank/DDBJ whole genome shotgun (WGS) entry which is preliminary data.</text>
</comment>
<dbReference type="Pfam" id="PF09979">
    <property type="entry name" value="DUF2213"/>
    <property type="match status" value="1"/>
</dbReference>
<dbReference type="RefSeq" id="WP_066264509.1">
    <property type="nucleotide sequence ID" value="NZ_JARMAB010000004.1"/>
</dbReference>
<gene>
    <name evidence="3" type="ORF">P4T90_02510</name>
</gene>
<protein>
    <submittedName>
        <fullName evidence="3">DUF2213 domain-containing protein</fullName>
    </submittedName>
</protein>
<reference evidence="3 4" key="1">
    <citation type="submission" date="2023-03" db="EMBL/GenBank/DDBJ databases">
        <title>Bacillus Genome Sequencing.</title>
        <authorList>
            <person name="Dunlap C."/>
        </authorList>
    </citation>
    <scope>NUCLEOTIDE SEQUENCE [LARGE SCALE GENOMIC DNA]</scope>
    <source>
        <strain evidence="3 4">B-23453</strain>
    </source>
</reference>
<dbReference type="InterPro" id="IPR016913">
    <property type="entry name" value="UCP029215"/>
</dbReference>
<dbReference type="EMBL" id="JARMAB010000004">
    <property type="protein sequence ID" value="MED1201959.1"/>
    <property type="molecule type" value="Genomic_DNA"/>
</dbReference>
<keyword evidence="4" id="KW-1185">Reference proteome</keyword>
<dbReference type="PIRSF" id="PIRSF029215">
    <property type="entry name" value="UCP029215"/>
    <property type="match status" value="1"/>
</dbReference>
<evidence type="ECO:0000256" key="1">
    <source>
        <dbReference type="SAM" id="Coils"/>
    </source>
</evidence>
<proteinExistence type="predicted"/>
<evidence type="ECO:0000313" key="3">
    <source>
        <dbReference type="EMBL" id="MED1201959.1"/>
    </source>
</evidence>
<evidence type="ECO:0000256" key="2">
    <source>
        <dbReference type="SAM" id="MobiDB-lite"/>
    </source>
</evidence>
<keyword evidence="1" id="KW-0175">Coiled coil</keyword>